<organism evidence="1 2">
    <name type="scientific">Marinobacter salexigens</name>
    <dbReference type="NCBI Taxonomy" id="1925763"/>
    <lineage>
        <taxon>Bacteria</taxon>
        <taxon>Pseudomonadati</taxon>
        <taxon>Pseudomonadota</taxon>
        <taxon>Gammaproteobacteria</taxon>
        <taxon>Pseudomonadales</taxon>
        <taxon>Marinobacteraceae</taxon>
        <taxon>Marinobacter</taxon>
    </lineage>
</organism>
<evidence type="ECO:0008006" key="3">
    <source>
        <dbReference type="Google" id="ProtNLM"/>
    </source>
</evidence>
<proteinExistence type="predicted"/>
<protein>
    <recommendedName>
        <fullName evidence="3">DUF5666 domain-containing protein</fullName>
    </recommendedName>
</protein>
<accession>A0ABS6A8Y7</accession>
<evidence type="ECO:0000313" key="1">
    <source>
        <dbReference type="EMBL" id="MBU2874135.1"/>
    </source>
</evidence>
<dbReference type="Proteomes" id="UP000753376">
    <property type="component" value="Unassembled WGS sequence"/>
</dbReference>
<gene>
    <name evidence="1" type="ORF">KO508_08965</name>
</gene>
<evidence type="ECO:0000313" key="2">
    <source>
        <dbReference type="Proteomes" id="UP000753376"/>
    </source>
</evidence>
<dbReference type="EMBL" id="JAHKPV010000015">
    <property type="protein sequence ID" value="MBU2874135.1"/>
    <property type="molecule type" value="Genomic_DNA"/>
</dbReference>
<sequence length="127" mass="14412">MKTRLFSHALSKQLATALFFLFSVVSGLLVAGNSYSDDRVIETDELRADQPYQGTVNFVHQGSFEMVVDDQTFALPPVLQFNNASWSREQVVQRIKQGDRVELELGDSAERDEDFSRTVRSINVINR</sequence>
<name>A0ABS6A8Y7_9GAMM</name>
<keyword evidence="2" id="KW-1185">Reference proteome</keyword>
<dbReference type="RefSeq" id="WP_216007986.1">
    <property type="nucleotide sequence ID" value="NZ_JAHKPV010000015.1"/>
</dbReference>
<reference evidence="1 2" key="1">
    <citation type="submission" date="2021-05" db="EMBL/GenBank/DDBJ databases">
        <title>Draft genomes of bacteria isolated from model marine particles.</title>
        <authorList>
            <person name="Datta M.S."/>
            <person name="Schwartzman J.A."/>
            <person name="Enke T.N."/>
            <person name="Saavedra J."/>
            <person name="Cermak N."/>
            <person name="Cordero O.X."/>
        </authorList>
    </citation>
    <scope>NUCLEOTIDE SEQUENCE [LARGE SCALE GENOMIC DNA]</scope>
    <source>
        <strain evidence="1 2">D2M19</strain>
    </source>
</reference>
<comment type="caution">
    <text evidence="1">The sequence shown here is derived from an EMBL/GenBank/DDBJ whole genome shotgun (WGS) entry which is preliminary data.</text>
</comment>